<proteinExistence type="predicted"/>
<reference evidence="2 3" key="1">
    <citation type="submission" date="2015-06" db="EMBL/GenBank/DDBJ databases">
        <title>Survival trade-offs in plant roots during colonization by closely related pathogenic and mutualistic fungi.</title>
        <authorList>
            <person name="Hacquard S."/>
            <person name="Kracher B."/>
            <person name="Hiruma K."/>
            <person name="Weinman A."/>
            <person name="Muench P."/>
            <person name="Garrido Oter R."/>
            <person name="Ver Loren van Themaat E."/>
            <person name="Dallerey J.-F."/>
            <person name="Damm U."/>
            <person name="Henrissat B."/>
            <person name="Lespinet O."/>
            <person name="Thon M."/>
            <person name="Kemen E."/>
            <person name="McHardy A.C."/>
            <person name="Schulze-Lefert P."/>
            <person name="O'Connell R.J."/>
        </authorList>
    </citation>
    <scope>NUCLEOTIDE SEQUENCE [LARGE SCALE GENOMIC DNA]</scope>
    <source>
        <strain evidence="2 3">MAFF 238704</strain>
    </source>
</reference>
<dbReference type="AlphaFoldDB" id="A0A167CCV7"/>
<gene>
    <name evidence="2" type="ORF">CI238_03198</name>
</gene>
<accession>A0A167CCV7</accession>
<dbReference type="Proteomes" id="UP000076584">
    <property type="component" value="Unassembled WGS sequence"/>
</dbReference>
<evidence type="ECO:0000313" key="2">
    <source>
        <dbReference type="EMBL" id="KZL82427.1"/>
    </source>
</evidence>
<feature type="non-terminal residue" evidence="2">
    <location>
        <position position="1"/>
    </location>
</feature>
<name>A0A167CCV7_COLIC</name>
<keyword evidence="3" id="KW-1185">Reference proteome</keyword>
<comment type="caution">
    <text evidence="2">The sequence shown here is derived from an EMBL/GenBank/DDBJ whole genome shotgun (WGS) entry which is preliminary data.</text>
</comment>
<protein>
    <submittedName>
        <fullName evidence="2">Uncharacterized protein</fullName>
    </submittedName>
</protein>
<organism evidence="2 3">
    <name type="scientific">Colletotrichum incanum</name>
    <name type="common">Soybean anthracnose fungus</name>
    <dbReference type="NCBI Taxonomy" id="1573173"/>
    <lineage>
        <taxon>Eukaryota</taxon>
        <taxon>Fungi</taxon>
        <taxon>Dikarya</taxon>
        <taxon>Ascomycota</taxon>
        <taxon>Pezizomycotina</taxon>
        <taxon>Sordariomycetes</taxon>
        <taxon>Hypocreomycetidae</taxon>
        <taxon>Glomerellales</taxon>
        <taxon>Glomerellaceae</taxon>
        <taxon>Colletotrichum</taxon>
        <taxon>Colletotrichum spaethianum species complex</taxon>
    </lineage>
</organism>
<evidence type="ECO:0000256" key="1">
    <source>
        <dbReference type="SAM" id="MobiDB-lite"/>
    </source>
</evidence>
<dbReference type="EMBL" id="LFIW01001383">
    <property type="protein sequence ID" value="KZL82427.1"/>
    <property type="molecule type" value="Genomic_DNA"/>
</dbReference>
<evidence type="ECO:0000313" key="3">
    <source>
        <dbReference type="Proteomes" id="UP000076584"/>
    </source>
</evidence>
<feature type="region of interest" description="Disordered" evidence="1">
    <location>
        <begin position="1"/>
        <end position="20"/>
    </location>
</feature>
<sequence>LPMGVQGHSEMPAHGAMKARSSIQSMATTRDYYQGHDVSCSLSSLVSLSGPSLALADMQSVLRTPSSMELIA</sequence>